<evidence type="ECO:0000313" key="1">
    <source>
        <dbReference type="EMBL" id="EQM62529.1"/>
    </source>
</evidence>
<organism evidence="1 2">
    <name type="scientific">Chlamydia ibidis 10-1398/6</name>
    <dbReference type="NCBI Taxonomy" id="1046581"/>
    <lineage>
        <taxon>Bacteria</taxon>
        <taxon>Pseudomonadati</taxon>
        <taxon>Chlamydiota</taxon>
        <taxon>Chlamydiia</taxon>
        <taxon>Chlamydiales</taxon>
        <taxon>Chlamydiaceae</taxon>
        <taxon>Chlamydia/Chlamydophila group</taxon>
        <taxon>Chlamydia</taxon>
    </lineage>
</organism>
<dbReference type="RefSeq" id="WP_020370119.1">
    <property type="nucleotide sequence ID" value="NZ_APJW01000002.1"/>
</dbReference>
<name>A0ABN0MZ04_9CHLA</name>
<dbReference type="InterPro" id="IPR011990">
    <property type="entry name" value="TPR-like_helical_dom_sf"/>
</dbReference>
<accession>A0ABN0MZ04</accession>
<sequence length="683" mass="78119">MQAKIPFFSSKAFLTPNKEKEEQTSCMADFLLAELILLKEKKETEFSSGFLSIAETLLLLTDFSTSILKKIVFHGTTFGLSKRSSAVLSDTLAYADILFKKLDISSSDRISLLSAKAAICFELFNITQNYTFLSLVSDVFIVFNELLRNNSHLENKLGWSHLEQDNKRAEISELASARVYHTFGKAFFLIFSSSHEIHDLFVSQKCFMKALKFRPHHPRLLADYADTLSMLGMKTGKSAYIENALHFLSRAIFLSFNRDAHNQEYQDYRCRYAYTAINLYNVTCRPDHLNQASRILYECVQAFPNLSSLWSAWGGLLIFAGWLNGEPKYLEAGLDKLSFAQKGDSDPLQIATYLSSGIAYLGLHLEEPSLFREGYYKLVEIMKSCPGYLPLVGALGSVQLCSALYFKDAGLFSFAISCFQSYLQFDGNNVDNLHKLFMAYFYWGESRLSLRLFYKALNIVKTLCDLRPEIALFWKYRGTTLRRLAEITSDPVYKELYLEESIWYYRRAWELDQKLVILELWAESYCLLGRIQHNLACYEQCYELFTLVEEELLSSKAKLLIGISLLGKGIILEDGNLVQRAIFIFDDLLGESKEDSNLMMLLGDAWLFLFSKTRFFKCYQKSRRYLYQAVALGCTEAYYSLSKLYTANGNVDQANAMLLRAESFGSTFASASFAIGKFYVPKF</sequence>
<dbReference type="EMBL" id="APJW01000002">
    <property type="protein sequence ID" value="EQM62529.1"/>
    <property type="molecule type" value="Genomic_DNA"/>
</dbReference>
<protein>
    <recommendedName>
        <fullName evidence="3">Tetratricopeptide repeat family protein</fullName>
    </recommendedName>
</protein>
<reference evidence="1 2" key="1">
    <citation type="submission" date="2013-07" db="EMBL/GenBank/DDBJ databases">
        <title>Isolation of a new Chlamydia species from the feral Sacred Ibis (Threskiornis aethiopicus): Chlamydia ibidis.</title>
        <authorList>
            <person name="Vorimore F."/>
            <person name="Hsia R.-C."/>
            <person name="Huot-Creasy H."/>
            <person name="Bastian S."/>
            <person name="Deruyter L."/>
            <person name="Passet A."/>
            <person name="Sachse K."/>
            <person name="Bavoil P."/>
            <person name="Myers G."/>
            <person name="Laroucau K."/>
        </authorList>
    </citation>
    <scope>NUCLEOTIDE SEQUENCE [LARGE SCALE GENOMIC DNA]</scope>
    <source>
        <strain evidence="1 2">10-1398/6</strain>
    </source>
</reference>
<gene>
    <name evidence="1" type="ORF">H359_0560</name>
</gene>
<proteinExistence type="predicted"/>
<evidence type="ECO:0000313" key="2">
    <source>
        <dbReference type="Proteomes" id="UP000016064"/>
    </source>
</evidence>
<comment type="caution">
    <text evidence="1">The sequence shown here is derived from an EMBL/GenBank/DDBJ whole genome shotgun (WGS) entry which is preliminary data.</text>
</comment>
<dbReference type="Proteomes" id="UP000016064">
    <property type="component" value="Unassembled WGS sequence"/>
</dbReference>
<dbReference type="Gene3D" id="1.25.40.10">
    <property type="entry name" value="Tetratricopeptide repeat domain"/>
    <property type="match status" value="1"/>
</dbReference>
<keyword evidence="2" id="KW-1185">Reference proteome</keyword>
<evidence type="ECO:0008006" key="3">
    <source>
        <dbReference type="Google" id="ProtNLM"/>
    </source>
</evidence>
<dbReference type="SUPFAM" id="SSF81901">
    <property type="entry name" value="HCP-like"/>
    <property type="match status" value="1"/>
</dbReference>
<dbReference type="SUPFAM" id="SSF48452">
    <property type="entry name" value="TPR-like"/>
    <property type="match status" value="2"/>
</dbReference>